<keyword evidence="1" id="KW-0732">Signal</keyword>
<feature type="chain" id="PRO_5047285241" evidence="1">
    <location>
        <begin position="21"/>
        <end position="176"/>
    </location>
</feature>
<comment type="caution">
    <text evidence="2">The sequence shown here is derived from an EMBL/GenBank/DDBJ whole genome shotgun (WGS) entry which is preliminary data.</text>
</comment>
<dbReference type="Proteomes" id="UP001369086">
    <property type="component" value="Unassembled WGS sequence"/>
</dbReference>
<dbReference type="PANTHER" id="PTHR48488">
    <property type="entry name" value="INTERLEUKIN-22"/>
    <property type="match status" value="1"/>
</dbReference>
<dbReference type="PANTHER" id="PTHR48488:SF1">
    <property type="entry name" value="INTERLEUKIN-22"/>
    <property type="match status" value="1"/>
</dbReference>
<organism evidence="2 3">
    <name type="scientific">Huso huso</name>
    <name type="common">Beluga</name>
    <name type="synonym">Acipenser huso</name>
    <dbReference type="NCBI Taxonomy" id="61971"/>
    <lineage>
        <taxon>Eukaryota</taxon>
        <taxon>Metazoa</taxon>
        <taxon>Chordata</taxon>
        <taxon>Craniata</taxon>
        <taxon>Vertebrata</taxon>
        <taxon>Euteleostomi</taxon>
        <taxon>Actinopterygii</taxon>
        <taxon>Chondrostei</taxon>
        <taxon>Acipenseriformes</taxon>
        <taxon>Acipenseridae</taxon>
        <taxon>Huso</taxon>
    </lineage>
</organism>
<dbReference type="EMBL" id="JAHFZB010000013">
    <property type="protein sequence ID" value="KAK6482356.1"/>
    <property type="molecule type" value="Genomic_DNA"/>
</dbReference>
<gene>
    <name evidence="2" type="ORF">HHUSO_G15344</name>
</gene>
<dbReference type="SUPFAM" id="SSF47266">
    <property type="entry name" value="4-helical cytokines"/>
    <property type="match status" value="1"/>
</dbReference>
<dbReference type="Gene3D" id="1.20.1250.10">
    <property type="match status" value="1"/>
</dbReference>
<reference evidence="2 3" key="1">
    <citation type="submission" date="2021-05" db="EMBL/GenBank/DDBJ databases">
        <authorList>
            <person name="Zahm M."/>
            <person name="Klopp C."/>
            <person name="Cabau C."/>
            <person name="Kuhl H."/>
            <person name="Suciu R."/>
            <person name="Ciorpac M."/>
            <person name="Holostenco D."/>
            <person name="Gessner J."/>
            <person name="Wuertz S."/>
            <person name="Hohne C."/>
            <person name="Stock M."/>
            <person name="Gislard M."/>
            <person name="Lluch J."/>
            <person name="Milhes M."/>
            <person name="Lampietro C."/>
            <person name="Lopez Roques C."/>
            <person name="Donnadieu C."/>
            <person name="Du K."/>
            <person name="Schartl M."/>
            <person name="Guiguen Y."/>
        </authorList>
    </citation>
    <scope>NUCLEOTIDE SEQUENCE [LARGE SCALE GENOMIC DNA]</scope>
    <source>
        <strain evidence="2">Hh-F2</strain>
        <tissue evidence="2">Blood</tissue>
    </source>
</reference>
<dbReference type="Pfam" id="PF14565">
    <property type="entry name" value="IL22"/>
    <property type="match status" value="1"/>
</dbReference>
<accession>A0ABR0ZCK0</accession>
<evidence type="ECO:0000313" key="2">
    <source>
        <dbReference type="EMBL" id="KAK6482356.1"/>
    </source>
</evidence>
<name>A0ABR0ZCK0_HUSHU</name>
<evidence type="ECO:0000256" key="1">
    <source>
        <dbReference type="SAM" id="SignalP"/>
    </source>
</evidence>
<protein>
    <submittedName>
        <fullName evidence="2">Interleukin-22-like</fullName>
    </submittedName>
</protein>
<keyword evidence="3" id="KW-1185">Reference proteome</keyword>
<dbReference type="InterPro" id="IPR020453">
    <property type="entry name" value="IL-22"/>
</dbReference>
<dbReference type="InterPro" id="IPR009079">
    <property type="entry name" value="4_helix_cytokine-like_core"/>
</dbReference>
<proteinExistence type="predicted"/>
<dbReference type="PRINTS" id="PR01936">
    <property type="entry name" value="INTRLEUKIN22"/>
</dbReference>
<feature type="signal peptide" evidence="1">
    <location>
        <begin position="1"/>
        <end position="20"/>
    </location>
</feature>
<sequence>MKWIALFALVVCCYLLPCEQARIPPHKSKEPSNSPGLDSPHPRQRINALARAAQQFDNGTDTTRLIQNPENYNNNQMAAEQVCCLHVNILNFYLTRVLRTSEEQYPHKESVTQDLHRISEDLKSCVNTPMIIKMKFHSILHKFKEDFEKLGERGNNKAIGELDILFEYLTRFCRKN</sequence>
<evidence type="ECO:0000313" key="3">
    <source>
        <dbReference type="Proteomes" id="UP001369086"/>
    </source>
</evidence>